<name>A0A7M4DQG1_9MICO</name>
<organism evidence="1 2">
    <name type="scientific">Occultella aeris</name>
    <dbReference type="NCBI Taxonomy" id="2761496"/>
    <lineage>
        <taxon>Bacteria</taxon>
        <taxon>Bacillati</taxon>
        <taxon>Actinomycetota</taxon>
        <taxon>Actinomycetes</taxon>
        <taxon>Micrococcales</taxon>
        <taxon>Ruaniaceae</taxon>
        <taxon>Occultella</taxon>
    </lineage>
</organism>
<comment type="caution">
    <text evidence="1">The sequence shown here is derived from an EMBL/GenBank/DDBJ whole genome shotgun (WGS) entry which is preliminary data.</text>
</comment>
<dbReference type="Pfam" id="PF19381">
    <property type="entry name" value="DUF5956"/>
    <property type="match status" value="1"/>
</dbReference>
<sequence>MVDDPGRPGNWVALPENGLGALMAFAAGPGYARPRSGVVPRPVRVTLERPGRPPISWEEERTPEDDAVILESIVSYLAEAGITAAAPVTAWEILLPEGVTGADLERRTGAAMAEVPVRRGPLTQAEVDAVVHAVQDVVSP</sequence>
<keyword evidence="2" id="KW-1185">Reference proteome</keyword>
<dbReference type="AlphaFoldDB" id="A0A7M4DQG1"/>
<dbReference type="InterPro" id="IPR046000">
    <property type="entry name" value="DUF5956"/>
</dbReference>
<dbReference type="Proteomes" id="UP000419743">
    <property type="component" value="Unassembled WGS sequence"/>
</dbReference>
<accession>A0A7M4DQG1</accession>
<evidence type="ECO:0000313" key="1">
    <source>
        <dbReference type="EMBL" id="VZO39705.1"/>
    </source>
</evidence>
<gene>
    <name evidence="1" type="ORF">HALOF300_04399</name>
</gene>
<proteinExistence type="predicted"/>
<dbReference type="EMBL" id="CACRYJ010000062">
    <property type="protein sequence ID" value="VZO39705.1"/>
    <property type="molecule type" value="Genomic_DNA"/>
</dbReference>
<evidence type="ECO:0000313" key="2">
    <source>
        <dbReference type="Proteomes" id="UP000419743"/>
    </source>
</evidence>
<protein>
    <submittedName>
        <fullName evidence="1">Uncharacterized protein</fullName>
    </submittedName>
</protein>
<reference evidence="1 2" key="1">
    <citation type="submission" date="2019-11" db="EMBL/GenBank/DDBJ databases">
        <authorList>
            <person name="Criscuolo A."/>
        </authorList>
    </citation>
    <scope>NUCLEOTIDE SEQUENCE [LARGE SCALE GENOMIC DNA]</scope>
    <source>
        <strain evidence="1">CIP111667</strain>
    </source>
</reference>